<evidence type="ECO:0000313" key="1">
    <source>
        <dbReference type="EMBL" id="KRY24723.1"/>
    </source>
</evidence>
<comment type="caution">
    <text evidence="1">The sequence shown here is derived from an EMBL/GenBank/DDBJ whole genome shotgun (WGS) entry which is preliminary data.</text>
</comment>
<protein>
    <submittedName>
        <fullName evidence="1">Uncharacterized protein</fullName>
    </submittedName>
</protein>
<dbReference type="Proteomes" id="UP000054653">
    <property type="component" value="Unassembled WGS sequence"/>
</dbReference>
<reference evidence="1 2" key="1">
    <citation type="submission" date="2015-01" db="EMBL/GenBank/DDBJ databases">
        <title>Evolution of Trichinella species and genotypes.</title>
        <authorList>
            <person name="Korhonen P.K."/>
            <person name="Edoardo P."/>
            <person name="Giuseppe L.R."/>
            <person name="Gasser R.B."/>
        </authorList>
    </citation>
    <scope>NUCLEOTIDE SEQUENCE [LARGE SCALE GENOMIC DNA]</scope>
    <source>
        <strain evidence="1">ISS120</strain>
    </source>
</reference>
<feature type="non-terminal residue" evidence="1">
    <location>
        <position position="53"/>
    </location>
</feature>
<dbReference type="OrthoDB" id="10313000at2759"/>
<proteinExistence type="predicted"/>
<sequence>LHIPSSYAQGTLLHNICPQGSYAPGYALGKIRKISKFLKNSPRLLPQAMPQGK</sequence>
<dbReference type="AlphaFoldDB" id="A0A0V1AKK4"/>
<organism evidence="1 2">
    <name type="scientific">Trichinella britovi</name>
    <name type="common">Parasitic roundworm</name>
    <dbReference type="NCBI Taxonomy" id="45882"/>
    <lineage>
        <taxon>Eukaryota</taxon>
        <taxon>Metazoa</taxon>
        <taxon>Ecdysozoa</taxon>
        <taxon>Nematoda</taxon>
        <taxon>Enoplea</taxon>
        <taxon>Dorylaimia</taxon>
        <taxon>Trichinellida</taxon>
        <taxon>Trichinellidae</taxon>
        <taxon>Trichinella</taxon>
    </lineage>
</organism>
<name>A0A0V1AKK4_TRIBR</name>
<accession>A0A0V1AKK4</accession>
<dbReference type="EMBL" id="JYDI01002846">
    <property type="protein sequence ID" value="KRY24723.1"/>
    <property type="molecule type" value="Genomic_DNA"/>
</dbReference>
<keyword evidence="2" id="KW-1185">Reference proteome</keyword>
<evidence type="ECO:0000313" key="2">
    <source>
        <dbReference type="Proteomes" id="UP000054653"/>
    </source>
</evidence>
<gene>
    <name evidence="1" type="ORF">T03_8507</name>
</gene>
<feature type="non-terminal residue" evidence="1">
    <location>
        <position position="1"/>
    </location>
</feature>